<evidence type="ECO:0000256" key="8">
    <source>
        <dbReference type="ARBA" id="ARBA00023015"/>
    </source>
</evidence>
<dbReference type="Pfam" id="PF00096">
    <property type="entry name" value="zf-C2H2"/>
    <property type="match status" value="2"/>
</dbReference>
<dbReference type="PROSITE" id="PS50157">
    <property type="entry name" value="ZINC_FINGER_C2H2_2"/>
    <property type="match status" value="2"/>
</dbReference>
<dbReference type="GO" id="GO:0008270">
    <property type="term" value="F:zinc ion binding"/>
    <property type="evidence" value="ECO:0007669"/>
    <property type="project" value="UniProtKB-KW"/>
</dbReference>
<dbReference type="GO" id="GO:0000981">
    <property type="term" value="F:DNA-binding transcription factor activity, RNA polymerase II-specific"/>
    <property type="evidence" value="ECO:0007669"/>
    <property type="project" value="TreeGrafter"/>
</dbReference>
<keyword evidence="9" id="KW-0238">DNA-binding</keyword>
<sequence>MLENYRNLVFLGFAVSRPDVIYQLEKKETSWMPEPDIPRSSCLESREFTGHKPLECNECGKAFTCKTNLTRHQIIHAGEEPYECSEWYQRIHIGEKLYECRECGKAFRTNLQLQVHQRVHTGKKPYE</sequence>
<feature type="domain" description="C2H2-type" evidence="13">
    <location>
        <begin position="98"/>
        <end position="125"/>
    </location>
</feature>
<feature type="domain" description="C2H2-type" evidence="13">
    <location>
        <begin position="54"/>
        <end position="81"/>
    </location>
</feature>
<dbReference type="SUPFAM" id="SSF57667">
    <property type="entry name" value="beta-beta-alpha zinc fingers"/>
    <property type="match status" value="2"/>
</dbReference>
<dbReference type="InterPro" id="IPR036051">
    <property type="entry name" value="KRAB_dom_sf"/>
</dbReference>
<evidence type="ECO:0000256" key="7">
    <source>
        <dbReference type="ARBA" id="ARBA00022833"/>
    </source>
</evidence>
<protein>
    <submittedName>
        <fullName evidence="16">Zinc finger protein 300-like</fullName>
    </submittedName>
</protein>
<dbReference type="InterPro" id="IPR001909">
    <property type="entry name" value="KRAB"/>
</dbReference>
<dbReference type="InterPro" id="IPR013087">
    <property type="entry name" value="Znf_C2H2_type"/>
</dbReference>
<keyword evidence="4" id="KW-0479">Metal-binding</keyword>
<name>A0A6P5JKG3_PHACI</name>
<dbReference type="GeneID" id="110202762"/>
<evidence type="ECO:0000313" key="16">
    <source>
        <dbReference type="RefSeq" id="XP_020834690.1"/>
    </source>
</evidence>
<evidence type="ECO:0000256" key="12">
    <source>
        <dbReference type="PROSITE-ProRule" id="PRU00042"/>
    </source>
</evidence>
<comment type="function">
    <text evidence="1">May be involved in transcriptional regulation.</text>
</comment>
<keyword evidence="5" id="KW-0677">Repeat</keyword>
<evidence type="ECO:0000259" key="14">
    <source>
        <dbReference type="PROSITE" id="PS50805"/>
    </source>
</evidence>
<keyword evidence="11" id="KW-0539">Nucleus</keyword>
<evidence type="ECO:0000256" key="4">
    <source>
        <dbReference type="ARBA" id="ARBA00022723"/>
    </source>
</evidence>
<dbReference type="SMART" id="SM00355">
    <property type="entry name" value="ZnF_C2H2"/>
    <property type="match status" value="2"/>
</dbReference>
<dbReference type="PANTHER" id="PTHR24384:SF246">
    <property type="entry name" value="GENE, 19965-RELATED"/>
    <property type="match status" value="1"/>
</dbReference>
<evidence type="ECO:0000313" key="15">
    <source>
        <dbReference type="Proteomes" id="UP000515140"/>
    </source>
</evidence>
<organism evidence="15 16">
    <name type="scientific">Phascolarctos cinereus</name>
    <name type="common">Koala</name>
    <dbReference type="NCBI Taxonomy" id="38626"/>
    <lineage>
        <taxon>Eukaryota</taxon>
        <taxon>Metazoa</taxon>
        <taxon>Chordata</taxon>
        <taxon>Craniata</taxon>
        <taxon>Vertebrata</taxon>
        <taxon>Euteleostomi</taxon>
        <taxon>Mammalia</taxon>
        <taxon>Metatheria</taxon>
        <taxon>Diprotodontia</taxon>
        <taxon>Phascolarctidae</taxon>
        <taxon>Phascolarctos</taxon>
    </lineage>
</organism>
<feature type="domain" description="KRAB" evidence="14">
    <location>
        <begin position="1"/>
        <end position="43"/>
    </location>
</feature>
<dbReference type="InterPro" id="IPR050752">
    <property type="entry name" value="C2H2-ZF_domain"/>
</dbReference>
<keyword evidence="7" id="KW-0862">Zinc</keyword>
<evidence type="ECO:0000259" key="13">
    <source>
        <dbReference type="PROSITE" id="PS50157"/>
    </source>
</evidence>
<dbReference type="RefSeq" id="XP_020834690.1">
    <property type="nucleotide sequence ID" value="XM_020979031.1"/>
</dbReference>
<keyword evidence="6 12" id="KW-0863">Zinc-finger</keyword>
<proteinExistence type="inferred from homology"/>
<dbReference type="AlphaFoldDB" id="A0A6P5JKG3"/>
<evidence type="ECO:0000256" key="3">
    <source>
        <dbReference type="ARBA" id="ARBA00006991"/>
    </source>
</evidence>
<evidence type="ECO:0000256" key="11">
    <source>
        <dbReference type="ARBA" id="ARBA00023242"/>
    </source>
</evidence>
<gene>
    <name evidence="16" type="primary">LOC110202762</name>
</gene>
<dbReference type="KEGG" id="pcw:110202762"/>
<dbReference type="Gene3D" id="3.30.160.60">
    <property type="entry name" value="Classic Zinc Finger"/>
    <property type="match status" value="2"/>
</dbReference>
<evidence type="ECO:0000256" key="6">
    <source>
        <dbReference type="ARBA" id="ARBA00022771"/>
    </source>
</evidence>
<dbReference type="FunFam" id="3.30.160.60:FF:000051">
    <property type="entry name" value="zinc finger protein 585A"/>
    <property type="match status" value="1"/>
</dbReference>
<dbReference type="FunFam" id="3.30.160.60:FF:001498">
    <property type="entry name" value="Zinc finger protein 404"/>
    <property type="match status" value="1"/>
</dbReference>
<keyword evidence="10" id="KW-0804">Transcription</keyword>
<dbReference type="InParanoid" id="A0A6P5JKG3"/>
<dbReference type="PROSITE" id="PS50805">
    <property type="entry name" value="KRAB"/>
    <property type="match status" value="1"/>
</dbReference>
<keyword evidence="15" id="KW-1185">Reference proteome</keyword>
<dbReference type="SUPFAM" id="SSF109640">
    <property type="entry name" value="KRAB domain (Kruppel-associated box)"/>
    <property type="match status" value="1"/>
</dbReference>
<evidence type="ECO:0000256" key="2">
    <source>
        <dbReference type="ARBA" id="ARBA00004123"/>
    </source>
</evidence>
<evidence type="ECO:0000256" key="5">
    <source>
        <dbReference type="ARBA" id="ARBA00022737"/>
    </source>
</evidence>
<evidence type="ECO:0000256" key="10">
    <source>
        <dbReference type="ARBA" id="ARBA00023163"/>
    </source>
</evidence>
<dbReference type="PROSITE" id="PS00028">
    <property type="entry name" value="ZINC_FINGER_C2H2_1"/>
    <property type="match status" value="2"/>
</dbReference>
<dbReference type="Proteomes" id="UP000515140">
    <property type="component" value="Unplaced"/>
</dbReference>
<dbReference type="GO" id="GO:0000978">
    <property type="term" value="F:RNA polymerase II cis-regulatory region sequence-specific DNA binding"/>
    <property type="evidence" value="ECO:0007669"/>
    <property type="project" value="TreeGrafter"/>
</dbReference>
<dbReference type="PANTHER" id="PTHR24384">
    <property type="entry name" value="FINGER PUTATIVE TRANSCRIPTION FACTOR FAMILY-RELATED"/>
    <property type="match status" value="1"/>
</dbReference>
<comment type="subcellular location">
    <subcellularLocation>
        <location evidence="2">Nucleus</location>
    </subcellularLocation>
</comment>
<evidence type="ECO:0000256" key="1">
    <source>
        <dbReference type="ARBA" id="ARBA00003767"/>
    </source>
</evidence>
<evidence type="ECO:0000256" key="9">
    <source>
        <dbReference type="ARBA" id="ARBA00023125"/>
    </source>
</evidence>
<dbReference type="InterPro" id="IPR036236">
    <property type="entry name" value="Znf_C2H2_sf"/>
</dbReference>
<reference evidence="16" key="1">
    <citation type="submission" date="2025-08" db="UniProtKB">
        <authorList>
            <consortium name="RefSeq"/>
        </authorList>
    </citation>
    <scope>IDENTIFICATION</scope>
    <source>
        <tissue evidence="16">Spleen</tissue>
    </source>
</reference>
<dbReference type="GO" id="GO:0005634">
    <property type="term" value="C:nucleus"/>
    <property type="evidence" value="ECO:0007669"/>
    <property type="project" value="UniProtKB-SubCell"/>
</dbReference>
<comment type="similarity">
    <text evidence="3">Belongs to the krueppel C2H2-type zinc-finger protein family.</text>
</comment>
<accession>A0A6P5JKG3</accession>
<keyword evidence="8" id="KW-0805">Transcription regulation</keyword>